<dbReference type="RefSeq" id="WP_390303321.1">
    <property type="nucleotide sequence ID" value="NZ_JBHRRZ010000006.1"/>
</dbReference>
<dbReference type="Pfam" id="PF04069">
    <property type="entry name" value="OpuAC"/>
    <property type="match status" value="1"/>
</dbReference>
<gene>
    <name evidence="2" type="ORF">ACFODW_03520</name>
</gene>
<dbReference type="Proteomes" id="UP001595387">
    <property type="component" value="Unassembled WGS sequence"/>
</dbReference>
<keyword evidence="3" id="KW-1185">Reference proteome</keyword>
<dbReference type="Gene3D" id="3.40.190.10">
    <property type="entry name" value="Periplasmic binding protein-like II"/>
    <property type="match status" value="1"/>
</dbReference>
<sequence length="117" mass="12829">MAEWTEGVADVEGVEFELVSTPWDSERASSSVLKEVMEQKGFDVSVTPVDVAIIFESVANGDADATLAAWLPYTHKDFYEQHEGNFTDLGANLEGAKIGLVVPEYMDIDSIEDLEAK</sequence>
<comment type="caution">
    <text evidence="2">The sequence shown here is derived from an EMBL/GenBank/DDBJ whole genome shotgun (WGS) entry which is preliminary data.</text>
</comment>
<evidence type="ECO:0000313" key="2">
    <source>
        <dbReference type="EMBL" id="MFC2947429.1"/>
    </source>
</evidence>
<reference evidence="3" key="1">
    <citation type="journal article" date="2019" name="Int. J. Syst. Evol. Microbiol.">
        <title>The Global Catalogue of Microorganisms (GCM) 10K type strain sequencing project: providing services to taxonomists for standard genome sequencing and annotation.</title>
        <authorList>
            <consortium name="The Broad Institute Genomics Platform"/>
            <consortium name="The Broad Institute Genome Sequencing Center for Infectious Disease"/>
            <person name="Wu L."/>
            <person name="Ma J."/>
        </authorList>
    </citation>
    <scope>NUCLEOTIDE SEQUENCE [LARGE SCALE GENOMIC DNA]</scope>
    <source>
        <strain evidence="3">KCTC 13193</strain>
    </source>
</reference>
<name>A0ABV7A3I5_9BACI</name>
<accession>A0ABV7A3I5</accession>
<dbReference type="EMBL" id="JBHRRZ010000006">
    <property type="protein sequence ID" value="MFC2947429.1"/>
    <property type="molecule type" value="Genomic_DNA"/>
</dbReference>
<dbReference type="InterPro" id="IPR007210">
    <property type="entry name" value="ABC_Gly_betaine_transp_sub-bd"/>
</dbReference>
<evidence type="ECO:0000313" key="3">
    <source>
        <dbReference type="Proteomes" id="UP001595387"/>
    </source>
</evidence>
<feature type="domain" description="ABC-type glycine betaine transport system substrate-binding" evidence="1">
    <location>
        <begin position="18"/>
        <end position="116"/>
    </location>
</feature>
<proteinExistence type="predicted"/>
<dbReference type="SUPFAM" id="SSF53850">
    <property type="entry name" value="Periplasmic binding protein-like II"/>
    <property type="match status" value="1"/>
</dbReference>
<organism evidence="2 3">
    <name type="scientific">Virgibacillus sediminis</name>
    <dbReference type="NCBI Taxonomy" id="202260"/>
    <lineage>
        <taxon>Bacteria</taxon>
        <taxon>Bacillati</taxon>
        <taxon>Bacillota</taxon>
        <taxon>Bacilli</taxon>
        <taxon>Bacillales</taxon>
        <taxon>Bacillaceae</taxon>
        <taxon>Virgibacillus</taxon>
    </lineage>
</organism>
<protein>
    <submittedName>
        <fullName evidence="2">Glycine betaine ABC transporter substrate-binding protein</fullName>
    </submittedName>
</protein>
<evidence type="ECO:0000259" key="1">
    <source>
        <dbReference type="Pfam" id="PF04069"/>
    </source>
</evidence>